<gene>
    <name evidence="1" type="ORF">OG350_26500</name>
</gene>
<keyword evidence="2" id="KW-1185">Reference proteome</keyword>
<reference evidence="1 2" key="1">
    <citation type="submission" date="2022-10" db="EMBL/GenBank/DDBJ databases">
        <title>The complete genomes of actinobacterial strains from the NBC collection.</title>
        <authorList>
            <person name="Joergensen T.S."/>
            <person name="Alvarez Arevalo M."/>
            <person name="Sterndorff E.B."/>
            <person name="Faurdal D."/>
            <person name="Vuksanovic O."/>
            <person name="Mourched A.-S."/>
            <person name="Charusanti P."/>
            <person name="Shaw S."/>
            <person name="Blin K."/>
            <person name="Weber T."/>
        </authorList>
    </citation>
    <scope>NUCLEOTIDE SEQUENCE [LARGE SCALE GENOMIC DNA]</scope>
    <source>
        <strain evidence="1 2">NBC_00156</strain>
    </source>
</reference>
<organism evidence="1 2">
    <name type="scientific">Streptomyces achromogenes</name>
    <dbReference type="NCBI Taxonomy" id="67255"/>
    <lineage>
        <taxon>Bacteria</taxon>
        <taxon>Bacillati</taxon>
        <taxon>Actinomycetota</taxon>
        <taxon>Actinomycetes</taxon>
        <taxon>Kitasatosporales</taxon>
        <taxon>Streptomycetaceae</taxon>
        <taxon>Streptomyces</taxon>
    </lineage>
</organism>
<dbReference type="InterPro" id="IPR016181">
    <property type="entry name" value="Acyl_CoA_acyltransferase"/>
</dbReference>
<evidence type="ECO:0000313" key="2">
    <source>
        <dbReference type="Proteomes" id="UP001622557"/>
    </source>
</evidence>
<evidence type="ECO:0000313" key="1">
    <source>
        <dbReference type="EMBL" id="WTQ83637.1"/>
    </source>
</evidence>
<dbReference type="RefSeq" id="WP_405450476.1">
    <property type="nucleotide sequence ID" value="NZ_CP108164.1"/>
</dbReference>
<name>A0ABZ1KUM2_STRAH</name>
<dbReference type="Proteomes" id="UP001622557">
    <property type="component" value="Chromosome"/>
</dbReference>
<proteinExistence type="predicted"/>
<dbReference type="SUPFAM" id="SSF55729">
    <property type="entry name" value="Acyl-CoA N-acyltransferases (Nat)"/>
    <property type="match status" value="1"/>
</dbReference>
<dbReference type="EMBL" id="CP108164">
    <property type="protein sequence ID" value="WTQ83637.1"/>
    <property type="molecule type" value="Genomic_DNA"/>
</dbReference>
<dbReference type="Gene3D" id="3.40.630.30">
    <property type="match status" value="1"/>
</dbReference>
<sequence length="395" mass="43951">MEIRTYTRPDEFDTIPERLWDRCASGLGMTFQYGVVREMFAMGTLRVLAAFEGERLLGYACAYVEKDGSGTVHSHPALTLTDPGYLRIDGTDDGPGPEKLEEMRRTLQELLSPILVVRNGLDSRLVVAPDLDATEAREVTSFLVDGLVDHARREGISTVAFARVRAQDELLLGVLESRGWSDCLIGGGGSISLAGCEGDFERYLQRLPSKRRTSVRHEMKAFRARGLDIAQEELPDFLEDFVGLELQNYLKYGQAMTTAELLQRRSAWHRAVGGRLKAASCRKEGRLVGGLLFYEGGGRIDVLSVGFDYAEIEGAFAYFNMVFYWIIQYALAHSVTTVDFGTEALKGKLSRGADLYPLHLFLDPGAADNAVVGDWLRLVDRRNREAPWAKPLRSG</sequence>
<dbReference type="Pfam" id="PF04339">
    <property type="entry name" value="FemAB_like"/>
    <property type="match status" value="1"/>
</dbReference>
<protein>
    <submittedName>
        <fullName evidence="1">GNAT family N-acetyltransferase</fullName>
    </submittedName>
</protein>
<dbReference type="InterPro" id="IPR007434">
    <property type="entry name" value="FemAB-like"/>
</dbReference>
<dbReference type="GeneID" id="97284056"/>
<accession>A0ABZ1KUM2</accession>